<name>A0ABX8AIZ4_9BRAD</name>
<organism evidence="5 6">
    <name type="scientific">Tardiphaga alba</name>
    <dbReference type="NCBI Taxonomy" id="340268"/>
    <lineage>
        <taxon>Bacteria</taxon>
        <taxon>Pseudomonadati</taxon>
        <taxon>Pseudomonadota</taxon>
        <taxon>Alphaproteobacteria</taxon>
        <taxon>Hyphomicrobiales</taxon>
        <taxon>Nitrobacteraceae</taxon>
        <taxon>Tardiphaga</taxon>
    </lineage>
</organism>
<dbReference type="Gene3D" id="1.10.10.10">
    <property type="entry name" value="Winged helix-like DNA-binding domain superfamily/Winged helix DNA-binding domain"/>
    <property type="match status" value="1"/>
</dbReference>
<keyword evidence="6" id="KW-1185">Reference proteome</keyword>
<dbReference type="InterPro" id="IPR036388">
    <property type="entry name" value="WH-like_DNA-bd_sf"/>
</dbReference>
<dbReference type="EMBL" id="CP036498">
    <property type="protein sequence ID" value="QUS42363.1"/>
    <property type="molecule type" value="Genomic_DNA"/>
</dbReference>
<evidence type="ECO:0000256" key="2">
    <source>
        <dbReference type="ARBA" id="ARBA00023125"/>
    </source>
</evidence>
<accession>A0ABX8AIZ4</accession>
<dbReference type="PANTHER" id="PTHR44688:SF16">
    <property type="entry name" value="DNA-BINDING TRANSCRIPTIONAL ACTIVATOR DEVR_DOSR"/>
    <property type="match status" value="1"/>
</dbReference>
<protein>
    <submittedName>
        <fullName evidence="5">LuxR family transcriptional regulator</fullName>
    </submittedName>
</protein>
<feature type="domain" description="HTH luxR-type" evidence="4">
    <location>
        <begin position="316"/>
        <end position="373"/>
    </location>
</feature>
<gene>
    <name evidence="5" type="ORF">RPMA_10975</name>
</gene>
<proteinExistence type="predicted"/>
<dbReference type="Proteomes" id="UP000682843">
    <property type="component" value="Chromosome"/>
</dbReference>
<evidence type="ECO:0000256" key="3">
    <source>
        <dbReference type="ARBA" id="ARBA00023163"/>
    </source>
</evidence>
<dbReference type="InterPro" id="IPR000792">
    <property type="entry name" value="Tscrpt_reg_LuxR_C"/>
</dbReference>
<dbReference type="PANTHER" id="PTHR44688">
    <property type="entry name" value="DNA-BINDING TRANSCRIPTIONAL ACTIVATOR DEVR_DOSR"/>
    <property type="match status" value="1"/>
</dbReference>
<keyword evidence="1" id="KW-0805">Transcription regulation</keyword>
<dbReference type="Pfam" id="PF00196">
    <property type="entry name" value="GerE"/>
    <property type="match status" value="1"/>
</dbReference>
<keyword evidence="2" id="KW-0238">DNA-binding</keyword>
<evidence type="ECO:0000259" key="4">
    <source>
        <dbReference type="SMART" id="SM00421"/>
    </source>
</evidence>
<reference evidence="5 6" key="1">
    <citation type="submission" date="2019-02" db="EMBL/GenBank/DDBJ databases">
        <title>Emended description of the genus Rhodopseudomonas and description of Rhodopseudomonas albus sp. nov., a non-phototrophic, heavy-metal-tolerant bacterium isolated from garden soil.</title>
        <authorList>
            <person name="Bao Z."/>
            <person name="Cao W.W."/>
            <person name="Sato Y."/>
            <person name="Nishizawa T."/>
            <person name="Zhao J."/>
            <person name="Guo Y."/>
            <person name="Ohta H."/>
        </authorList>
    </citation>
    <scope>NUCLEOTIDE SEQUENCE [LARGE SCALE GENOMIC DNA]</scope>
    <source>
        <strain evidence="5 6">SK50-23</strain>
    </source>
</reference>
<evidence type="ECO:0000256" key="1">
    <source>
        <dbReference type="ARBA" id="ARBA00023015"/>
    </source>
</evidence>
<dbReference type="SUPFAM" id="SSF46894">
    <property type="entry name" value="C-terminal effector domain of the bipartite response regulators"/>
    <property type="match status" value="1"/>
</dbReference>
<evidence type="ECO:0000313" key="6">
    <source>
        <dbReference type="Proteomes" id="UP000682843"/>
    </source>
</evidence>
<sequence length="382" mass="40696">MSPELGDSSQDLSDLIGCVYDTVLDSSSWTGVIEKAMQFVGGIGASLYTKNAALPSGHAHHVIGIAQEYQDSYFSKYVAFDPTTTGQFFAEVDEPIGIEDVLPFSDFTETRFYREWAQPQGLVDCLSTVLDKSVTNVAMFGVFRHVRDGVADDAARHRLRLLAPHIRRAVMIGRIFDLKTSEAATLADTLDGLSVGLFLVSSQGRIVHANAAGHALLDSADILRAVSGRLVAADGQADRTLRDAYAAAAQGDEALGTRGIAVPLMGQDETRYLAHLLPLTSGARRDAGLTRSAAAALFVRKAELSVASPPEVISKAFKLTPSELRVLLAIVEVGGVPDVAAALGVAETTIKTHLGRLFEKTGATRQADLVKLFAGYSTPLIA</sequence>
<keyword evidence="3" id="KW-0804">Transcription</keyword>
<dbReference type="SMART" id="SM00421">
    <property type="entry name" value="HTH_LUXR"/>
    <property type="match status" value="1"/>
</dbReference>
<dbReference type="InterPro" id="IPR016032">
    <property type="entry name" value="Sig_transdc_resp-reg_C-effctor"/>
</dbReference>
<evidence type="ECO:0000313" key="5">
    <source>
        <dbReference type="EMBL" id="QUS42363.1"/>
    </source>
</evidence>